<dbReference type="STRING" id="305507.SAMN04489724_0508"/>
<protein>
    <submittedName>
        <fullName evidence="1">Uncharacterized protein</fullName>
    </submittedName>
</protein>
<proteinExistence type="predicted"/>
<dbReference type="AlphaFoldDB" id="A0A1I6XIP9"/>
<reference evidence="2" key="1">
    <citation type="submission" date="2016-10" db="EMBL/GenBank/DDBJ databases">
        <authorList>
            <person name="Varghese N."/>
            <person name="Submissions S."/>
        </authorList>
    </citation>
    <scope>NUCLEOTIDE SEQUENCE [LARGE SCALE GENOMIC DNA]</scope>
    <source>
        <strain evidence="2">DSM 23445</strain>
    </source>
</reference>
<evidence type="ECO:0000313" key="1">
    <source>
        <dbReference type="EMBL" id="SFT38180.1"/>
    </source>
</evidence>
<gene>
    <name evidence="1" type="ORF">SAMN04489724_0508</name>
</gene>
<keyword evidence="2" id="KW-1185">Reference proteome</keyword>
<dbReference type="EMBL" id="FPBF01000001">
    <property type="protein sequence ID" value="SFT38180.1"/>
    <property type="molecule type" value="Genomic_DNA"/>
</dbReference>
<name>A0A1I6XIP9_9BACT</name>
<dbReference type="Proteomes" id="UP000199673">
    <property type="component" value="Unassembled WGS sequence"/>
</dbReference>
<organism evidence="1 2">
    <name type="scientific">Algoriphagus locisalis</name>
    <dbReference type="NCBI Taxonomy" id="305507"/>
    <lineage>
        <taxon>Bacteria</taxon>
        <taxon>Pseudomonadati</taxon>
        <taxon>Bacteroidota</taxon>
        <taxon>Cytophagia</taxon>
        <taxon>Cytophagales</taxon>
        <taxon>Cyclobacteriaceae</taxon>
        <taxon>Algoriphagus</taxon>
    </lineage>
</organism>
<sequence>MNEYVMILLKSKIYGEIFIPFFIERLMILSLGFQ</sequence>
<evidence type="ECO:0000313" key="2">
    <source>
        <dbReference type="Proteomes" id="UP000199673"/>
    </source>
</evidence>
<accession>A0A1I6XIP9</accession>